<dbReference type="Gene3D" id="3.90.550.10">
    <property type="entry name" value="Spore Coat Polysaccharide Biosynthesis Protein SpsA, Chain A"/>
    <property type="match status" value="1"/>
</dbReference>
<proteinExistence type="predicted"/>
<organism evidence="2 3">
    <name type="scientific">Thomasclavelia spiroformis</name>
    <dbReference type="NCBI Taxonomy" id="29348"/>
    <lineage>
        <taxon>Bacteria</taxon>
        <taxon>Bacillati</taxon>
        <taxon>Bacillota</taxon>
        <taxon>Erysipelotrichia</taxon>
        <taxon>Erysipelotrichales</taxon>
        <taxon>Coprobacillaceae</taxon>
        <taxon>Thomasclavelia</taxon>
    </lineage>
</organism>
<feature type="domain" description="Glycosyltransferase 2-like" evidence="1">
    <location>
        <begin position="6"/>
        <end position="172"/>
    </location>
</feature>
<name>A0A943EJI1_9FIRM</name>
<dbReference type="SUPFAM" id="SSF53448">
    <property type="entry name" value="Nucleotide-diphospho-sugar transferases"/>
    <property type="match status" value="1"/>
</dbReference>
<dbReference type="Proteomes" id="UP000751224">
    <property type="component" value="Unassembled WGS sequence"/>
</dbReference>
<sequence>MNNAISFIIPVYNNEMYIERCYQSIINQNIEYEIIFIDDGSTDESKNIIKKIKNEDRHVIAVFQKNNGPYLARIRGLKLAKMKYIMFVDSDDYLETNTLNNLIKYFDYDKNIDCVMFDVVKEFKNDSSKNRILDTRLKSKVYNKVEIKKEICPLLFSNNIVCSLCNKIIKRELMDFSKIKMHTLKYGEDGLFFMKIIENFNKLYYENKVIYHYCDNGESTLTKKHDNNYIENVLIPLYKEKDSYGKKWGYENLSKIEFTYLYISEIIKFNFFKRIICEKNRYALSQLSNIKLNKIYSPVNNINLKFKIAIIICCIISKIKIRA</sequence>
<dbReference type="AlphaFoldDB" id="A0A943EJI1"/>
<dbReference type="CDD" id="cd00761">
    <property type="entry name" value="Glyco_tranf_GTA_type"/>
    <property type="match status" value="1"/>
</dbReference>
<reference evidence="2" key="1">
    <citation type="submission" date="2021-02" db="EMBL/GenBank/DDBJ databases">
        <title>Infant gut strain persistence is associated with maternal origin, phylogeny, and functional potential including surface adhesion and iron acquisition.</title>
        <authorList>
            <person name="Lou Y.C."/>
        </authorList>
    </citation>
    <scope>NUCLEOTIDE SEQUENCE</scope>
    <source>
        <strain evidence="2">L3_108_000G1_dasL3_108_000G1_metabat.metabat.11</strain>
    </source>
</reference>
<dbReference type="EMBL" id="JAGZCC010000007">
    <property type="protein sequence ID" value="MBS5587581.1"/>
    <property type="molecule type" value="Genomic_DNA"/>
</dbReference>
<dbReference type="InterPro" id="IPR029044">
    <property type="entry name" value="Nucleotide-diphossugar_trans"/>
</dbReference>
<evidence type="ECO:0000259" key="1">
    <source>
        <dbReference type="Pfam" id="PF00535"/>
    </source>
</evidence>
<dbReference type="Pfam" id="PF00535">
    <property type="entry name" value="Glycos_transf_2"/>
    <property type="match status" value="1"/>
</dbReference>
<dbReference type="RefSeq" id="WP_303885992.1">
    <property type="nucleotide sequence ID" value="NZ_JAGZCC010000007.1"/>
</dbReference>
<accession>A0A943EJI1</accession>
<comment type="caution">
    <text evidence="2">The sequence shown here is derived from an EMBL/GenBank/DDBJ whole genome shotgun (WGS) entry which is preliminary data.</text>
</comment>
<evidence type="ECO:0000313" key="2">
    <source>
        <dbReference type="EMBL" id="MBS5587581.1"/>
    </source>
</evidence>
<gene>
    <name evidence="2" type="ORF">KHX14_02015</name>
</gene>
<protein>
    <submittedName>
        <fullName evidence="2">Glycosyltransferase family 2 protein</fullName>
    </submittedName>
</protein>
<dbReference type="InterPro" id="IPR001173">
    <property type="entry name" value="Glyco_trans_2-like"/>
</dbReference>
<evidence type="ECO:0000313" key="3">
    <source>
        <dbReference type="Proteomes" id="UP000751224"/>
    </source>
</evidence>
<dbReference type="PANTHER" id="PTHR22916">
    <property type="entry name" value="GLYCOSYLTRANSFERASE"/>
    <property type="match status" value="1"/>
</dbReference>